<evidence type="ECO:0000313" key="1">
    <source>
        <dbReference type="EMBL" id="CAI3982587.1"/>
    </source>
</evidence>
<dbReference type="OrthoDB" id="451720at2759"/>
<dbReference type="Proteomes" id="UP001152797">
    <property type="component" value="Unassembled WGS sequence"/>
</dbReference>
<reference evidence="2 3" key="2">
    <citation type="submission" date="2024-05" db="EMBL/GenBank/DDBJ databases">
        <authorList>
            <person name="Chen Y."/>
            <person name="Shah S."/>
            <person name="Dougan E. K."/>
            <person name="Thang M."/>
            <person name="Chan C."/>
        </authorList>
    </citation>
    <scope>NUCLEOTIDE SEQUENCE [LARGE SCALE GENOMIC DNA]</scope>
</reference>
<proteinExistence type="predicted"/>
<evidence type="ECO:0000313" key="3">
    <source>
        <dbReference type="Proteomes" id="UP001152797"/>
    </source>
</evidence>
<dbReference type="EMBL" id="CAMXCT020000728">
    <property type="protein sequence ID" value="CAL1135962.1"/>
    <property type="molecule type" value="Genomic_DNA"/>
</dbReference>
<protein>
    <submittedName>
        <fullName evidence="2">MULE transposase domain-containing protein</fullName>
    </submittedName>
</protein>
<sequence>MCIAAALSVRHLNENECDGLWTFGTNGKQFLNVLAEARVCQIARSYGCTPLAVWLLDCVFSGLLHPPRFRCHPTANAPRAACDSGEALPAWAKQLLETLQDFGPHLEQDAAAKTERKVDVMEAVCVVSLGGAAKTHLLDFFVKLVDGLGAPTMLQADGNNPVRRYVGNFSALAKMASRHHKVVYCPDEWGMAVHPARGPPPKGTSTTQMMSMQELINFLTPAGGGIKGVGVERLQFYMFEDHSAATFRIRKALVPEEVLFATFPDVCKDRATQMQNRKYDWLLDAVWLRDENFVESPEPVMRSELDADAYELATWRKVVFAVLLRAASVVTCSSDAQVQVVQLGEKVLPFLLKFRDIVERLSHHLMVERLVAICEVSDALALKAGREPGAPDWDWRVRKMDVCKSAGSGGVQAATKDVGDVSASSIDAAATLLFAAVAQRFDVVTWANVQQRLRPNQNRSIMLAGLEVLRKHGCLVEVEVALTPGGEGEGDDDRAKKRRKTILQMSAQLEQPIVAVKRSGHDSFPSFKMKPLADWAANDAVIEAIKAEHARRDAKRERAVRPLCRARSGSLERRTRQRAGAHVAAKMTQKQTQCRSGIRSVLRAGCDMESRRWTQLWKQQCRAPPRAGLEVGGWMWAKSAALAETELVGGYAVALTLMWHRARKLSLSKGGHNAASKHYHEKMKAWAKTVGVERRPVIAGNFLAREGPAAAEFSARVRAFTRNGQRMPAGEFLQHLVCEHSDGLASVEPSHVKYRKGSVVLPDPAGDGFVILRVDWQRKMVETGVVHRNDACARHPRCVCFTIDQYEKQWRHMKDIKGKVVCLAPRFGWKHDFTLDLSKVCWRRADPRASDGSTDDGPSEAVVEPGESSVTILRCAKLLQLCRVDMQLQPCDYPLLRRHFPIVVVWYRDEGSTLVSPQQCRCAQCGGAMSRNGFQAPKKLGLGKENLFHVVLPVATCVKCKLGRVMATTKTECIRLPHGAVATCQVDVLLKRVVRMNLTDWLCRVYRKQWNQEALRAQYMDLVGTNFQNTDDAKKTRVQQAVFLYLKGGIPDPRTLAKIVLLCFQQVELPRLENEIRWVCARFGAVLAVDASSAPLQEARQYRSRKRPKDDHARLDPGPGAAIRALGLFDVPLCPVVYARSEGRPAVAEMVGFLVSQATMVDSDALPLGWVQDNTEKMWPTMVHVVTKLLHSHERDGRIKVKNETKEVSGFFVGVDPKHVEWRLQDALNSRSADFLHAAWALRTLFARVFNVHMVEQDSPQDGSNGELQGRWEETWEAWILNREVQISVKIGQRAAAAFRQCLNREVDGQAIFRSDGCVPPRALMSNFLSLMGCHVEQKVLWEDKATGELYLEELAAFRAWFSKAMASSSKRGSAQQYRGFHRRGKLRRDDAETVQVCHESALKATWRDVHRLQSRVVVVNALVAARDLKALVLSIWGPGAMSLGTTAVERTWWPDHVRNMNRTARWATDAWRQYRAVVAWKHDVSTVLRKAEEPLRKGRSGSKFLESLEKTLAMLQGPPREPLRLGTLGGKAARTNRVRRPQAGEIYVGQCLEICDDDHGVGGHVMSQILDAIMFLCSHHVLLQDISPW</sequence>
<accession>A0A9P1C0M1</accession>
<dbReference type="EMBL" id="CAMXCT030000728">
    <property type="protein sequence ID" value="CAL4769899.1"/>
    <property type="molecule type" value="Genomic_DNA"/>
</dbReference>
<name>A0A9P1C0M1_9DINO</name>
<keyword evidence="3" id="KW-1185">Reference proteome</keyword>
<gene>
    <name evidence="1" type="ORF">C1SCF055_LOCUS10266</name>
</gene>
<evidence type="ECO:0000313" key="2">
    <source>
        <dbReference type="EMBL" id="CAL4769899.1"/>
    </source>
</evidence>
<reference evidence="1" key="1">
    <citation type="submission" date="2022-10" db="EMBL/GenBank/DDBJ databases">
        <authorList>
            <person name="Chen Y."/>
            <person name="Dougan E. K."/>
            <person name="Chan C."/>
            <person name="Rhodes N."/>
            <person name="Thang M."/>
        </authorList>
    </citation>
    <scope>NUCLEOTIDE SEQUENCE</scope>
</reference>
<organism evidence="1">
    <name type="scientific">Cladocopium goreaui</name>
    <dbReference type="NCBI Taxonomy" id="2562237"/>
    <lineage>
        <taxon>Eukaryota</taxon>
        <taxon>Sar</taxon>
        <taxon>Alveolata</taxon>
        <taxon>Dinophyceae</taxon>
        <taxon>Suessiales</taxon>
        <taxon>Symbiodiniaceae</taxon>
        <taxon>Cladocopium</taxon>
    </lineage>
</organism>
<comment type="caution">
    <text evidence="1">The sequence shown here is derived from an EMBL/GenBank/DDBJ whole genome shotgun (WGS) entry which is preliminary data.</text>
</comment>
<dbReference type="EMBL" id="CAMXCT010000728">
    <property type="protein sequence ID" value="CAI3982587.1"/>
    <property type="molecule type" value="Genomic_DNA"/>
</dbReference>